<accession>A0A819PUZ3</accession>
<organism evidence="3 5">
    <name type="scientific">Rotaria sordida</name>
    <dbReference type="NCBI Taxonomy" id="392033"/>
    <lineage>
        <taxon>Eukaryota</taxon>
        <taxon>Metazoa</taxon>
        <taxon>Spiralia</taxon>
        <taxon>Gnathifera</taxon>
        <taxon>Rotifera</taxon>
        <taxon>Eurotatoria</taxon>
        <taxon>Bdelloidea</taxon>
        <taxon>Philodinida</taxon>
        <taxon>Philodinidae</taxon>
        <taxon>Rotaria</taxon>
    </lineage>
</organism>
<dbReference type="EMBL" id="CAJOAX010007823">
    <property type="protein sequence ID" value="CAF4019085.1"/>
    <property type="molecule type" value="Genomic_DNA"/>
</dbReference>
<sequence>MNNPNHQPTAPTALDNESPLIFTELQSSSIDSTPMPILPGQILTQADRENILIEAMDELVRDFLRRSNQRASFHTAFRWTNDGERKLHYSVVVVINEAPHVV</sequence>
<dbReference type="OrthoDB" id="10555353at2759"/>
<dbReference type="Proteomes" id="UP000663823">
    <property type="component" value="Unassembled WGS sequence"/>
</dbReference>
<evidence type="ECO:0000313" key="4">
    <source>
        <dbReference type="EMBL" id="CAF4208286.1"/>
    </source>
</evidence>
<reference evidence="3" key="1">
    <citation type="submission" date="2021-02" db="EMBL/GenBank/DDBJ databases">
        <authorList>
            <person name="Nowell W R."/>
        </authorList>
    </citation>
    <scope>NUCLEOTIDE SEQUENCE</scope>
</reference>
<dbReference type="AlphaFoldDB" id="A0A819PUZ3"/>
<evidence type="ECO:0000313" key="2">
    <source>
        <dbReference type="EMBL" id="CAF1430427.1"/>
    </source>
</evidence>
<dbReference type="EMBL" id="CAJNOU010004184">
    <property type="protein sequence ID" value="CAF1430427.1"/>
    <property type="molecule type" value="Genomic_DNA"/>
</dbReference>
<dbReference type="Proteomes" id="UP000663874">
    <property type="component" value="Unassembled WGS sequence"/>
</dbReference>
<dbReference type="Proteomes" id="UP000663882">
    <property type="component" value="Unassembled WGS sequence"/>
</dbReference>
<evidence type="ECO:0000313" key="5">
    <source>
        <dbReference type="Proteomes" id="UP000663823"/>
    </source>
</evidence>
<comment type="caution">
    <text evidence="3">The sequence shown here is derived from an EMBL/GenBank/DDBJ whole genome shotgun (WGS) entry which is preliminary data.</text>
</comment>
<dbReference type="EMBL" id="CAJOBE010017185">
    <property type="protein sequence ID" value="CAF4208286.1"/>
    <property type="molecule type" value="Genomic_DNA"/>
</dbReference>
<protein>
    <submittedName>
        <fullName evidence="3">Uncharacterized protein</fullName>
    </submittedName>
</protein>
<dbReference type="Proteomes" id="UP000663889">
    <property type="component" value="Unassembled WGS sequence"/>
</dbReference>
<gene>
    <name evidence="4" type="ORF">FNK824_LOCUS36630</name>
    <name evidence="3" type="ORF">OTI717_LOCUS29992</name>
    <name evidence="1" type="ORF">RFH988_LOCUS35911</name>
    <name evidence="2" type="ORF">SEV965_LOCUS32714</name>
</gene>
<proteinExistence type="predicted"/>
<name>A0A819PUZ3_9BILA</name>
<evidence type="ECO:0000313" key="3">
    <source>
        <dbReference type="EMBL" id="CAF4019085.1"/>
    </source>
</evidence>
<dbReference type="EMBL" id="CAJNOO010005775">
    <property type="protein sequence ID" value="CAF1430098.1"/>
    <property type="molecule type" value="Genomic_DNA"/>
</dbReference>
<evidence type="ECO:0000313" key="1">
    <source>
        <dbReference type="EMBL" id="CAF1430098.1"/>
    </source>
</evidence>